<evidence type="ECO:0000259" key="6">
    <source>
        <dbReference type="PROSITE" id="PS51900"/>
    </source>
</evidence>
<dbReference type="AlphaFoldDB" id="A0AA46WSF2"/>
<gene>
    <name evidence="7" type="ORF">KUM34_014810</name>
</gene>
<dbReference type="RefSeq" id="WP_229582057.1">
    <property type="nucleotide sequence ID" value="NZ_CP083974.1"/>
</dbReference>
<evidence type="ECO:0000259" key="5">
    <source>
        <dbReference type="PROSITE" id="PS51898"/>
    </source>
</evidence>
<dbReference type="InterPro" id="IPR028259">
    <property type="entry name" value="AP2-like_int_N"/>
</dbReference>
<dbReference type="CDD" id="cd01189">
    <property type="entry name" value="INT_ICEBs1_C_like"/>
    <property type="match status" value="1"/>
</dbReference>
<dbReference type="PROSITE" id="PS51898">
    <property type="entry name" value="TYR_RECOMBINASE"/>
    <property type="match status" value="1"/>
</dbReference>
<dbReference type="InterPro" id="IPR002104">
    <property type="entry name" value="Integrase_catalytic"/>
</dbReference>
<keyword evidence="2 4" id="KW-0238">DNA-binding</keyword>
<dbReference type="Proteomes" id="UP001162740">
    <property type="component" value="Chromosome"/>
</dbReference>
<dbReference type="PROSITE" id="PS51900">
    <property type="entry name" value="CB"/>
    <property type="match status" value="1"/>
</dbReference>
<dbReference type="PANTHER" id="PTHR30349">
    <property type="entry name" value="PHAGE INTEGRASE-RELATED"/>
    <property type="match status" value="1"/>
</dbReference>
<evidence type="ECO:0000313" key="8">
    <source>
        <dbReference type="Proteomes" id="UP001162740"/>
    </source>
</evidence>
<name>A0AA46WSF2_RHORH</name>
<dbReference type="Pfam" id="PF14657">
    <property type="entry name" value="Arm-DNA-bind_4"/>
    <property type="match status" value="1"/>
</dbReference>
<dbReference type="Pfam" id="PF14659">
    <property type="entry name" value="Phage_int_SAM_3"/>
    <property type="match status" value="1"/>
</dbReference>
<sequence length="399" mass="44438">MSRRQPGDGGVTEYATSNGPRWSVRYYVPNPDGGTPRRVQKRGYTTKKAAKDALRGILQDINKGTYQPPTKHTVTTWLDHWIETKRLRPGTLASYRRTIDNHVKPHIGDIKLQDLTATRLDRLYRHLETKGSRRGHQAGETGLSPRTVRYVHTILSSALKAAIHDGLLNTNPADRAHPPTATEAKPEEMVAWTPEQARVFLAWTRENRDLWECWHVLIHTGLRRGELVGIRWADVDLDRATLSIKRSIGIVLTAGKRTPVIGPTKTGKARVIDLDASTVEVLRAWRKARGAVGMQLVRQDAYVFGDLAGGHSDPDTLSDRFRRHLESVQVALGEEAVPTIRVHDLRHTHASGLLRAGIPAKVVSERLGHSDVTTTLRVYAHTLPGMQAEAAKVFASMMA</sequence>
<dbReference type="EMBL" id="CP083974">
    <property type="protein sequence ID" value="UZF43182.1"/>
    <property type="molecule type" value="Genomic_DNA"/>
</dbReference>
<evidence type="ECO:0000256" key="2">
    <source>
        <dbReference type="ARBA" id="ARBA00023125"/>
    </source>
</evidence>
<organism evidence="7 8">
    <name type="scientific">Rhodococcus rhodochrous</name>
    <dbReference type="NCBI Taxonomy" id="1829"/>
    <lineage>
        <taxon>Bacteria</taxon>
        <taxon>Bacillati</taxon>
        <taxon>Actinomycetota</taxon>
        <taxon>Actinomycetes</taxon>
        <taxon>Mycobacteriales</taxon>
        <taxon>Nocardiaceae</taxon>
        <taxon>Rhodococcus</taxon>
    </lineage>
</organism>
<dbReference type="Pfam" id="PF00589">
    <property type="entry name" value="Phage_integrase"/>
    <property type="match status" value="1"/>
</dbReference>
<dbReference type="InterPro" id="IPR044068">
    <property type="entry name" value="CB"/>
</dbReference>
<dbReference type="GO" id="GO:0006310">
    <property type="term" value="P:DNA recombination"/>
    <property type="evidence" value="ECO:0007669"/>
    <property type="project" value="UniProtKB-KW"/>
</dbReference>
<dbReference type="Gene3D" id="1.10.443.10">
    <property type="entry name" value="Intergrase catalytic core"/>
    <property type="match status" value="1"/>
</dbReference>
<dbReference type="SUPFAM" id="SSF56349">
    <property type="entry name" value="DNA breaking-rejoining enzymes"/>
    <property type="match status" value="1"/>
</dbReference>
<dbReference type="GO" id="GO:0003677">
    <property type="term" value="F:DNA binding"/>
    <property type="evidence" value="ECO:0007669"/>
    <property type="project" value="UniProtKB-UniRule"/>
</dbReference>
<keyword evidence="1" id="KW-0229">DNA integration</keyword>
<dbReference type="InterPro" id="IPR050090">
    <property type="entry name" value="Tyrosine_recombinase_XerCD"/>
</dbReference>
<evidence type="ECO:0000256" key="4">
    <source>
        <dbReference type="PROSITE-ProRule" id="PRU01248"/>
    </source>
</evidence>
<reference evidence="7 8" key="1">
    <citation type="journal article" date="2021" name="Front. Microbiol.">
        <title>Bacterial Transformation of Aromatic Monomers in Softwood Black Liquor.</title>
        <authorList>
            <person name="Navas L.E."/>
            <person name="Dexter G."/>
            <person name="Liu J."/>
            <person name="Levy-Booth D."/>
            <person name="Cho M."/>
            <person name="Jang S.K."/>
            <person name="Mansfield S.D."/>
            <person name="Renneckar S."/>
            <person name="Mohn W.W."/>
            <person name="Eltis L.D."/>
        </authorList>
    </citation>
    <scope>NUCLEOTIDE SEQUENCE [LARGE SCALE GENOMIC DNA]</scope>
    <source>
        <strain evidence="7 8">GD02</strain>
    </source>
</reference>
<dbReference type="InterPro" id="IPR013762">
    <property type="entry name" value="Integrase-like_cat_sf"/>
</dbReference>
<dbReference type="PANTHER" id="PTHR30349:SF91">
    <property type="entry name" value="INTA PROTEIN"/>
    <property type="match status" value="1"/>
</dbReference>
<keyword evidence="3" id="KW-0233">DNA recombination</keyword>
<evidence type="ECO:0000256" key="3">
    <source>
        <dbReference type="ARBA" id="ARBA00023172"/>
    </source>
</evidence>
<feature type="domain" description="Core-binding (CB)" evidence="6">
    <location>
        <begin position="72"/>
        <end position="163"/>
    </location>
</feature>
<protein>
    <submittedName>
        <fullName evidence="7">Site-specific integrase</fullName>
    </submittedName>
</protein>
<feature type="domain" description="Tyr recombinase" evidence="5">
    <location>
        <begin position="187"/>
        <end position="392"/>
    </location>
</feature>
<dbReference type="InterPro" id="IPR004107">
    <property type="entry name" value="Integrase_SAM-like_N"/>
</dbReference>
<dbReference type="InterPro" id="IPR011010">
    <property type="entry name" value="DNA_brk_join_enz"/>
</dbReference>
<dbReference type="Gene3D" id="1.10.150.130">
    <property type="match status" value="1"/>
</dbReference>
<accession>A0AA46WSF2</accession>
<dbReference type="InterPro" id="IPR010998">
    <property type="entry name" value="Integrase_recombinase_N"/>
</dbReference>
<dbReference type="GO" id="GO:0015074">
    <property type="term" value="P:DNA integration"/>
    <property type="evidence" value="ECO:0007669"/>
    <property type="project" value="UniProtKB-KW"/>
</dbReference>
<proteinExistence type="predicted"/>
<evidence type="ECO:0000313" key="7">
    <source>
        <dbReference type="EMBL" id="UZF43182.1"/>
    </source>
</evidence>
<evidence type="ECO:0000256" key="1">
    <source>
        <dbReference type="ARBA" id="ARBA00022908"/>
    </source>
</evidence>